<name>A0AAN6XQR6_9PEZI</name>
<keyword evidence="4" id="KW-1185">Reference proteome</keyword>
<dbReference type="PANTHER" id="PTHR39601:SF1">
    <property type="entry name" value="CHORIOGENIN HMINOR"/>
    <property type="match status" value="1"/>
</dbReference>
<feature type="compositionally biased region" description="Basic residues" evidence="1">
    <location>
        <begin position="818"/>
        <end position="836"/>
    </location>
</feature>
<reference evidence="3" key="2">
    <citation type="submission" date="2023-05" db="EMBL/GenBank/DDBJ databases">
        <authorList>
            <consortium name="Lawrence Berkeley National Laboratory"/>
            <person name="Steindorff A."/>
            <person name="Hensen N."/>
            <person name="Bonometti L."/>
            <person name="Westerberg I."/>
            <person name="Brannstrom I.O."/>
            <person name="Guillou S."/>
            <person name="Cros-Aarteil S."/>
            <person name="Calhoun S."/>
            <person name="Haridas S."/>
            <person name="Kuo A."/>
            <person name="Mondo S."/>
            <person name="Pangilinan J."/>
            <person name="Riley R."/>
            <person name="Labutti K."/>
            <person name="Andreopoulos B."/>
            <person name="Lipzen A."/>
            <person name="Chen C."/>
            <person name="Yanf M."/>
            <person name="Daum C."/>
            <person name="Ng V."/>
            <person name="Clum A."/>
            <person name="Ohm R."/>
            <person name="Martin F."/>
            <person name="Silar P."/>
            <person name="Natvig D."/>
            <person name="Lalanne C."/>
            <person name="Gautier V."/>
            <person name="Ament-Velasquez S.L."/>
            <person name="Kruys A."/>
            <person name="Hutchinson M.I."/>
            <person name="Powell A.J."/>
            <person name="Barry K."/>
            <person name="Miller A.N."/>
            <person name="Grigoriev I.V."/>
            <person name="Debuchy R."/>
            <person name="Gladieux P."/>
            <person name="Thoren M.H."/>
            <person name="Johannesson H."/>
        </authorList>
    </citation>
    <scope>NUCLEOTIDE SEQUENCE</scope>
    <source>
        <strain evidence="3">CBS 315.58</strain>
    </source>
</reference>
<feature type="compositionally biased region" description="Polar residues" evidence="1">
    <location>
        <begin position="577"/>
        <end position="594"/>
    </location>
</feature>
<reference evidence="3" key="1">
    <citation type="journal article" date="2023" name="Mol. Phylogenet. Evol.">
        <title>Genome-scale phylogeny and comparative genomics of the fungal order Sordariales.</title>
        <authorList>
            <person name="Hensen N."/>
            <person name="Bonometti L."/>
            <person name="Westerberg I."/>
            <person name="Brannstrom I.O."/>
            <person name="Guillou S."/>
            <person name="Cros-Aarteil S."/>
            <person name="Calhoun S."/>
            <person name="Haridas S."/>
            <person name="Kuo A."/>
            <person name="Mondo S."/>
            <person name="Pangilinan J."/>
            <person name="Riley R."/>
            <person name="LaButti K."/>
            <person name="Andreopoulos B."/>
            <person name="Lipzen A."/>
            <person name="Chen C."/>
            <person name="Yan M."/>
            <person name="Daum C."/>
            <person name="Ng V."/>
            <person name="Clum A."/>
            <person name="Steindorff A."/>
            <person name="Ohm R.A."/>
            <person name="Martin F."/>
            <person name="Silar P."/>
            <person name="Natvig D.O."/>
            <person name="Lalanne C."/>
            <person name="Gautier V."/>
            <person name="Ament-Velasquez S.L."/>
            <person name="Kruys A."/>
            <person name="Hutchinson M.I."/>
            <person name="Powell A.J."/>
            <person name="Barry K."/>
            <person name="Miller A.N."/>
            <person name="Grigoriev I.V."/>
            <person name="Debuchy R."/>
            <person name="Gladieux P."/>
            <person name="Hiltunen Thoren M."/>
            <person name="Johannesson H."/>
        </authorList>
    </citation>
    <scope>NUCLEOTIDE SEQUENCE</scope>
    <source>
        <strain evidence="3">CBS 315.58</strain>
    </source>
</reference>
<accession>A0AAN6XQR6</accession>
<gene>
    <name evidence="3" type="ORF">QBC40DRAFT_322390</name>
</gene>
<dbReference type="Proteomes" id="UP001303160">
    <property type="component" value="Unassembled WGS sequence"/>
</dbReference>
<feature type="region of interest" description="Disordered" evidence="1">
    <location>
        <begin position="635"/>
        <end position="700"/>
    </location>
</feature>
<protein>
    <recommendedName>
        <fullName evidence="2">DUF8004 domain-containing protein</fullName>
    </recommendedName>
</protein>
<comment type="caution">
    <text evidence="3">The sequence shown here is derived from an EMBL/GenBank/DDBJ whole genome shotgun (WGS) entry which is preliminary data.</text>
</comment>
<feature type="region of interest" description="Disordered" evidence="1">
    <location>
        <begin position="497"/>
        <end position="525"/>
    </location>
</feature>
<feature type="domain" description="DUF8004" evidence="2">
    <location>
        <begin position="169"/>
        <end position="258"/>
    </location>
</feature>
<proteinExistence type="predicted"/>
<dbReference type="EMBL" id="MU863900">
    <property type="protein sequence ID" value="KAK4202152.1"/>
    <property type="molecule type" value="Genomic_DNA"/>
</dbReference>
<dbReference type="InterPro" id="IPR058317">
    <property type="entry name" value="DUF8004"/>
</dbReference>
<evidence type="ECO:0000259" key="2">
    <source>
        <dbReference type="Pfam" id="PF26013"/>
    </source>
</evidence>
<dbReference type="AlphaFoldDB" id="A0AAN6XQR6"/>
<evidence type="ECO:0000313" key="4">
    <source>
        <dbReference type="Proteomes" id="UP001303160"/>
    </source>
</evidence>
<dbReference type="PANTHER" id="PTHR39601">
    <property type="entry name" value="CHORIOGENIN HMINOR"/>
    <property type="match status" value="1"/>
</dbReference>
<evidence type="ECO:0000313" key="3">
    <source>
        <dbReference type="EMBL" id="KAK4202152.1"/>
    </source>
</evidence>
<dbReference type="Pfam" id="PF26013">
    <property type="entry name" value="DUF8004"/>
    <property type="match status" value="1"/>
</dbReference>
<feature type="compositionally biased region" description="Polar residues" evidence="1">
    <location>
        <begin position="866"/>
        <end position="875"/>
    </location>
</feature>
<organism evidence="3 4">
    <name type="scientific">Triangularia verruculosa</name>
    <dbReference type="NCBI Taxonomy" id="2587418"/>
    <lineage>
        <taxon>Eukaryota</taxon>
        <taxon>Fungi</taxon>
        <taxon>Dikarya</taxon>
        <taxon>Ascomycota</taxon>
        <taxon>Pezizomycotina</taxon>
        <taxon>Sordariomycetes</taxon>
        <taxon>Sordariomycetidae</taxon>
        <taxon>Sordariales</taxon>
        <taxon>Podosporaceae</taxon>
        <taxon>Triangularia</taxon>
    </lineage>
</organism>
<feature type="region of interest" description="Disordered" evidence="1">
    <location>
        <begin position="577"/>
        <end position="616"/>
    </location>
</feature>
<sequence>MERPSTPISSLKRWGGDVKGYTAWDSLRRDPELWSRDGNCLVHLYEKGASRRGPSFKVNLDVLFAAKCHPLVARYAVRGTPDWTSSDAEEALVSELMGEACSGEKNELYIPVPASVNKTDTRSHQITIRNLFAWVFRKPVVGEHLGSALIGLLNSLTEHRGPDEDNMDSVLGYMDELQYLDMSNRPYHALALAHFAEHFRLKDLYTDALCHCVGMYEQLYNIPEFQIITSPTRKLIRQVKTKMDTHLGKAGQLLRDFLDSDFPEGQLKLTPGERSHLKHFRAFLTAYFTKRLGRYPPASIGAPHLVFERDVYVTMHRDFDALYQHLADTTLSVTSMPTLTHLKIGGTVLQIIHGFDERNKFTPLDHPLPLIPEIVPKPATRKISWLSRSDKLKPNQTLVEHASLIKATNKQKALMSNPLVIAYRKLEEDAVFFPPKADRNEKLTHADTRKARWVLIYCIGQLLRSCKYFPPTCGNVEGVKYNVAIDISTIIHPWGDEPESPSPPALACPTSKRSNTLTERPSSPILGARILPEPKLSVPPSYDSLLTMSSSNYTPVTLRSPVGSLSARKRHHFRVSSSFSKATPLRTSSGSSQMYHHPNIPMRVGSTRRGSFRRPSCHTFGPIDKYSVEDLKPLPLSLSARGPPTTPSYSSSTDDSTAMGNDTGSSRSSSNRSSSGSSGGDSIGGNSSKISNASTELTTPDNIKATGLSVTSAPDILSGLAGLRPPPPPPQSALPPLPLPWPPHQGQLHGGRRSKVSLTGVPTTYGQRDGGFNDLEASMQKMVSSYSMCTLSSSVYSDDVQPPHGSNPMPGPPPLPKKSSRRKLPGLHPRPLRIRKVAATVGLTGRPQQQTVFGYGSGHRRERSVDSSLDGFNQC</sequence>
<feature type="compositionally biased region" description="Low complexity" evidence="1">
    <location>
        <begin position="647"/>
        <end position="676"/>
    </location>
</feature>
<feature type="compositionally biased region" description="Low complexity" evidence="1">
    <location>
        <begin position="684"/>
        <end position="694"/>
    </location>
</feature>
<feature type="region of interest" description="Disordered" evidence="1">
    <location>
        <begin position="717"/>
        <end position="737"/>
    </location>
</feature>
<feature type="compositionally biased region" description="Pro residues" evidence="1">
    <location>
        <begin position="724"/>
        <end position="737"/>
    </location>
</feature>
<evidence type="ECO:0000256" key="1">
    <source>
        <dbReference type="SAM" id="MobiDB-lite"/>
    </source>
</evidence>
<feature type="region of interest" description="Disordered" evidence="1">
    <location>
        <begin position="797"/>
        <end position="875"/>
    </location>
</feature>
<feature type="compositionally biased region" description="Polar residues" evidence="1">
    <location>
        <begin position="511"/>
        <end position="521"/>
    </location>
</feature>